<proteinExistence type="predicted"/>
<feature type="transmembrane region" description="Helical" evidence="5">
    <location>
        <begin position="413"/>
        <end position="433"/>
    </location>
</feature>
<dbReference type="GO" id="GO:0046943">
    <property type="term" value="F:carboxylic acid transmembrane transporter activity"/>
    <property type="evidence" value="ECO:0007669"/>
    <property type="project" value="TreeGrafter"/>
</dbReference>
<dbReference type="InterPro" id="IPR020846">
    <property type="entry name" value="MFS_dom"/>
</dbReference>
<feature type="transmembrane region" description="Helical" evidence="5">
    <location>
        <begin position="61"/>
        <end position="83"/>
    </location>
</feature>
<dbReference type="InterPro" id="IPR011701">
    <property type="entry name" value="MFS"/>
</dbReference>
<dbReference type="CDD" id="cd17365">
    <property type="entry name" value="MFS_PcaK_like"/>
    <property type="match status" value="1"/>
</dbReference>
<dbReference type="GO" id="GO:0005886">
    <property type="term" value="C:plasma membrane"/>
    <property type="evidence" value="ECO:0007669"/>
    <property type="project" value="TreeGrafter"/>
</dbReference>
<gene>
    <name evidence="7" type="ORF">G3O07_03610</name>
</gene>
<feature type="transmembrane region" description="Helical" evidence="5">
    <location>
        <begin position="24"/>
        <end position="46"/>
    </location>
</feature>
<dbReference type="PROSITE" id="PS00217">
    <property type="entry name" value="SUGAR_TRANSPORT_2"/>
    <property type="match status" value="1"/>
</dbReference>
<dbReference type="Pfam" id="PF07690">
    <property type="entry name" value="MFS_1"/>
    <property type="match status" value="1"/>
</dbReference>
<evidence type="ECO:0000256" key="1">
    <source>
        <dbReference type="ARBA" id="ARBA00004141"/>
    </source>
</evidence>
<organism evidence="7 8">
    <name type="scientific">Pseudomonas laurentiana</name>
    <dbReference type="NCBI Taxonomy" id="2364649"/>
    <lineage>
        <taxon>Bacteria</taxon>
        <taxon>Pseudomonadati</taxon>
        <taxon>Pseudomonadota</taxon>
        <taxon>Gammaproteobacteria</taxon>
        <taxon>Pseudomonadales</taxon>
        <taxon>Pseudomonadaceae</taxon>
        <taxon>Pseudomonas</taxon>
    </lineage>
</organism>
<dbReference type="Proteomes" id="UP000471751">
    <property type="component" value="Unassembled WGS sequence"/>
</dbReference>
<dbReference type="PANTHER" id="PTHR23508:SF10">
    <property type="entry name" value="CARBOXYLIC ACID TRANSPORTER PROTEIN HOMOLOG"/>
    <property type="match status" value="1"/>
</dbReference>
<evidence type="ECO:0000256" key="4">
    <source>
        <dbReference type="ARBA" id="ARBA00023136"/>
    </source>
</evidence>
<evidence type="ECO:0000256" key="5">
    <source>
        <dbReference type="SAM" id="Phobius"/>
    </source>
</evidence>
<keyword evidence="2 5" id="KW-0812">Transmembrane</keyword>
<dbReference type="PANTHER" id="PTHR23508">
    <property type="entry name" value="CARBOXYLIC ACID TRANSPORTER PROTEIN HOMOLOG"/>
    <property type="match status" value="1"/>
</dbReference>
<feature type="domain" description="Major facilitator superfamily (MFS) profile" evidence="6">
    <location>
        <begin position="25"/>
        <end position="439"/>
    </location>
</feature>
<dbReference type="SUPFAM" id="SSF103473">
    <property type="entry name" value="MFS general substrate transporter"/>
    <property type="match status" value="1"/>
</dbReference>
<feature type="transmembrane region" description="Helical" evidence="5">
    <location>
        <begin position="149"/>
        <end position="171"/>
    </location>
</feature>
<evidence type="ECO:0000256" key="2">
    <source>
        <dbReference type="ARBA" id="ARBA00022692"/>
    </source>
</evidence>
<feature type="transmembrane region" description="Helical" evidence="5">
    <location>
        <begin position="116"/>
        <end position="137"/>
    </location>
</feature>
<dbReference type="AlphaFoldDB" id="A0A6I5RLR2"/>
<dbReference type="Gene3D" id="1.20.1250.20">
    <property type="entry name" value="MFS general substrate transporter like domains"/>
    <property type="match status" value="1"/>
</dbReference>
<keyword evidence="4 5" id="KW-0472">Membrane</keyword>
<feature type="transmembrane region" description="Helical" evidence="5">
    <location>
        <begin position="260"/>
        <end position="280"/>
    </location>
</feature>
<feature type="transmembrane region" description="Helical" evidence="5">
    <location>
        <begin position="90"/>
        <end position="110"/>
    </location>
</feature>
<evidence type="ECO:0000313" key="8">
    <source>
        <dbReference type="Proteomes" id="UP000471751"/>
    </source>
</evidence>
<dbReference type="PROSITE" id="PS50850">
    <property type="entry name" value="MFS"/>
    <property type="match status" value="1"/>
</dbReference>
<dbReference type="PROSITE" id="PS00216">
    <property type="entry name" value="SUGAR_TRANSPORT_1"/>
    <property type="match status" value="1"/>
</dbReference>
<comment type="caution">
    <text evidence="7">The sequence shown here is derived from an EMBL/GenBank/DDBJ whole genome shotgun (WGS) entry which is preliminary data.</text>
</comment>
<keyword evidence="3 5" id="KW-1133">Transmembrane helix</keyword>
<dbReference type="InterPro" id="IPR005829">
    <property type="entry name" value="Sugar_transporter_CS"/>
</dbReference>
<name>A0A6I5RLR2_9PSED</name>
<dbReference type="RefSeq" id="WP_163932655.1">
    <property type="nucleotide sequence ID" value="NZ_BMQU01000016.1"/>
</dbReference>
<evidence type="ECO:0000256" key="3">
    <source>
        <dbReference type="ARBA" id="ARBA00022989"/>
    </source>
</evidence>
<protein>
    <submittedName>
        <fullName evidence="7">Aromatic acid/H+ symport family MFS transporter</fullName>
    </submittedName>
</protein>
<dbReference type="InterPro" id="IPR036259">
    <property type="entry name" value="MFS_trans_sf"/>
</dbReference>
<feature type="transmembrane region" description="Helical" evidence="5">
    <location>
        <begin position="323"/>
        <end position="341"/>
    </location>
</feature>
<feature type="transmembrane region" description="Helical" evidence="5">
    <location>
        <begin position="292"/>
        <end position="316"/>
    </location>
</feature>
<dbReference type="EMBL" id="JAAHBT010000031">
    <property type="protein sequence ID" value="NES09022.1"/>
    <property type="molecule type" value="Genomic_DNA"/>
</dbReference>
<keyword evidence="8" id="KW-1185">Reference proteome</keyword>
<accession>A0A6I5RLR2</accession>
<comment type="subcellular location">
    <subcellularLocation>
        <location evidence="1">Membrane</location>
        <topology evidence="1">Multi-pass membrane protein</topology>
    </subcellularLocation>
</comment>
<sequence length="452" mass="48011">MDKAQAIDVRELINNRPVGAYQKWVVFLGFLIIALDGFDVAIMGFIAPQLKMDWGLSHQDLGPVLSAALIGLALGALVAGPLADRYGRKIVLVVSVFFFGLWTLATAFSPDLTSMVILRFLTGLGLGAAMPNACTLVSEFAPDRKRSFMITLAFCGFSLGAAAGGFVSAWMIPHFGWHSMLVLGGAGPLLVAPLLFFKLPESVTFLVIKNAPQARIRSIVDKLAPGVASASSTFCMPKAAIVSASAPQIVLSAQYRFSTLMLWSGYFLGLFLVYLFSSWLPTLVKEGGGYSVADAAIVTAMFQIGGPVGSLVLGWAMDRWSKYTVLIVNYLVGGLVIFAIGQTMQHFVLMCAAAWMAGFCFNGGSVGQNALAASIYPTEARATGASWMSGVGRFGAILSAFAGAQMLSLGWSFAQVFSVLAIPALLTVLTTYAQGRRAATLARPRAVRLSPL</sequence>
<evidence type="ECO:0000313" key="7">
    <source>
        <dbReference type="EMBL" id="NES09022.1"/>
    </source>
</evidence>
<feature type="transmembrane region" description="Helical" evidence="5">
    <location>
        <begin position="177"/>
        <end position="197"/>
    </location>
</feature>
<evidence type="ECO:0000259" key="6">
    <source>
        <dbReference type="PROSITE" id="PS50850"/>
    </source>
</evidence>
<reference evidence="7 8" key="1">
    <citation type="submission" date="2020-02" db="EMBL/GenBank/DDBJ databases">
        <title>Broccoli isolated Pseudomonas sp.</title>
        <authorList>
            <person name="Fujikawa T."/>
            <person name="Sawada H."/>
        </authorList>
    </citation>
    <scope>NUCLEOTIDE SEQUENCE [LARGE SCALE GENOMIC DNA]</scope>
    <source>
        <strain evidence="7 8">JCM 32154</strain>
    </source>
</reference>